<dbReference type="EMBL" id="JAPHNI010000453">
    <property type="protein sequence ID" value="KAJ8110926.1"/>
    <property type="molecule type" value="Genomic_DNA"/>
</dbReference>
<evidence type="ECO:0000313" key="2">
    <source>
        <dbReference type="Proteomes" id="UP001153331"/>
    </source>
</evidence>
<keyword evidence="2" id="KW-1185">Reference proteome</keyword>
<protein>
    <submittedName>
        <fullName evidence="1">Uncharacterized protein</fullName>
    </submittedName>
</protein>
<comment type="caution">
    <text evidence="1">The sequence shown here is derived from an EMBL/GenBank/DDBJ whole genome shotgun (WGS) entry which is preliminary data.</text>
</comment>
<sequence>MNALRTPNGTVDDDVFTGFWINNSLGRFYGATLTLDQFFGGFVISFITLFIATAANSVWKIARFALHMKCASTESKQDGVHHQRQVLLRNMTIATDAVVQSIRLGYVWRRRAQRPRRRAVLLMIVASIVSIISTATGILSPLLLKSSTRDVLLTGGECEQLPFRSFEEKKTEDLSYATRCYHKQQANLCAKFTRPALNYSSNKDAPCPFAGDICKSSSANIILDSGNIDSLNDLGLNSGPRFLMSYRIHCAPIVSEGYTETIQTRYFDRPLTFYKYGTNSKNGDDFVFRTELYNQTRRTSLAGLNLGGTYKTAVVSSSEAGITLIPQLMQSHDAVSLVFLDSSQVVYFNKTEDPWYSATIKTNESDPETGWLADEPTSVMACAAELWFCSPDKPKPGGCISLSPGGGEIEDVWPKAEDQQFIVPILLTIGEQGLEWATSFYEVSGAVPLLSRTTMLGSIQVDAIPSDRWQDEIEHVYRASLASMQSSVVEYARGWWPGITACDLKYPCQRTCNTQRVRSTKFYSFSTWALVIILSVGSLVMLIGFFLEELVGLGLKYASSKMRERLTPALASWQAESTLQLQRMAHEAIGVDSWTRTDESIPVTDKGTVLGIYDTSNSKHTRLIKPTSSTSSINVTSTEYLGVNPKFTNESSTNPRIATTFDLSLPAFNSNLSLPTTFSTEENHVYAPISRSDTANADLNNTNNSTTSLFATANIQENQADISSIRYSYGNISEDNPSDDEISRHRLSYDTIPLRALSHTRSER</sequence>
<gene>
    <name evidence="1" type="ORF">OPT61_g6357</name>
</gene>
<accession>A0ACC2I713</accession>
<name>A0ACC2I713_9PLEO</name>
<reference evidence="1" key="1">
    <citation type="submission" date="2022-11" db="EMBL/GenBank/DDBJ databases">
        <title>Genome Sequence of Boeremia exigua.</title>
        <authorList>
            <person name="Buettner E."/>
        </authorList>
    </citation>
    <scope>NUCLEOTIDE SEQUENCE</scope>
    <source>
        <strain evidence="1">CU02</strain>
    </source>
</reference>
<dbReference type="Proteomes" id="UP001153331">
    <property type="component" value="Unassembled WGS sequence"/>
</dbReference>
<evidence type="ECO:0000313" key="1">
    <source>
        <dbReference type="EMBL" id="KAJ8110926.1"/>
    </source>
</evidence>
<organism evidence="1 2">
    <name type="scientific">Boeremia exigua</name>
    <dbReference type="NCBI Taxonomy" id="749465"/>
    <lineage>
        <taxon>Eukaryota</taxon>
        <taxon>Fungi</taxon>
        <taxon>Dikarya</taxon>
        <taxon>Ascomycota</taxon>
        <taxon>Pezizomycotina</taxon>
        <taxon>Dothideomycetes</taxon>
        <taxon>Pleosporomycetidae</taxon>
        <taxon>Pleosporales</taxon>
        <taxon>Pleosporineae</taxon>
        <taxon>Didymellaceae</taxon>
        <taxon>Boeremia</taxon>
    </lineage>
</organism>
<proteinExistence type="predicted"/>